<feature type="non-terminal residue" evidence="2">
    <location>
        <position position="1"/>
    </location>
</feature>
<evidence type="ECO:0000313" key="3">
    <source>
        <dbReference type="Proteomes" id="UP000837857"/>
    </source>
</evidence>
<dbReference type="Proteomes" id="UP000837857">
    <property type="component" value="Chromosome 27"/>
</dbReference>
<proteinExistence type="predicted"/>
<accession>A0ABN8ITF8</accession>
<evidence type="ECO:0008006" key="4">
    <source>
        <dbReference type="Google" id="ProtNLM"/>
    </source>
</evidence>
<feature type="region of interest" description="Disordered" evidence="1">
    <location>
        <begin position="90"/>
        <end position="114"/>
    </location>
</feature>
<evidence type="ECO:0000313" key="2">
    <source>
        <dbReference type="EMBL" id="CAH2060944.1"/>
    </source>
</evidence>
<protein>
    <recommendedName>
        <fullName evidence="4">Secreted protein</fullName>
    </recommendedName>
</protein>
<name>A0ABN8ITF8_9NEOP</name>
<dbReference type="EMBL" id="OW152839">
    <property type="protein sequence ID" value="CAH2060944.1"/>
    <property type="molecule type" value="Genomic_DNA"/>
</dbReference>
<evidence type="ECO:0000256" key="1">
    <source>
        <dbReference type="SAM" id="MobiDB-lite"/>
    </source>
</evidence>
<reference evidence="2" key="1">
    <citation type="submission" date="2022-03" db="EMBL/GenBank/DDBJ databases">
        <authorList>
            <person name="Martin H S."/>
        </authorList>
    </citation>
    <scope>NUCLEOTIDE SEQUENCE</scope>
</reference>
<sequence>MWTRRAVRRIRALQNSVLVALKLFNSTIGASFKPARSHTRTLVCYRTIGPRGRVGYFALARPNSIDLQFCAAVLCWDCERVNRCIRARECRQRSSHHRRHTTQNDRSTPQEEAV</sequence>
<keyword evidence="3" id="KW-1185">Reference proteome</keyword>
<gene>
    <name evidence="2" type="ORF">IPOD504_LOCUS11245</name>
</gene>
<organism evidence="2 3">
    <name type="scientific">Iphiclides podalirius</name>
    <name type="common">scarce swallowtail</name>
    <dbReference type="NCBI Taxonomy" id="110791"/>
    <lineage>
        <taxon>Eukaryota</taxon>
        <taxon>Metazoa</taxon>
        <taxon>Ecdysozoa</taxon>
        <taxon>Arthropoda</taxon>
        <taxon>Hexapoda</taxon>
        <taxon>Insecta</taxon>
        <taxon>Pterygota</taxon>
        <taxon>Neoptera</taxon>
        <taxon>Endopterygota</taxon>
        <taxon>Lepidoptera</taxon>
        <taxon>Glossata</taxon>
        <taxon>Ditrysia</taxon>
        <taxon>Papilionoidea</taxon>
        <taxon>Papilionidae</taxon>
        <taxon>Papilioninae</taxon>
        <taxon>Iphiclides</taxon>
    </lineage>
</organism>